<proteinExistence type="predicted"/>
<dbReference type="Proteomes" id="UP000814140">
    <property type="component" value="Unassembled WGS sequence"/>
</dbReference>
<protein>
    <submittedName>
        <fullName evidence="1">Uncharacterized protein</fullName>
    </submittedName>
</protein>
<reference evidence="1" key="2">
    <citation type="journal article" date="2022" name="New Phytol.">
        <title>Evolutionary transition to the ectomycorrhizal habit in the genomes of a hyperdiverse lineage of mushroom-forming fungi.</title>
        <authorList>
            <person name="Looney B."/>
            <person name="Miyauchi S."/>
            <person name="Morin E."/>
            <person name="Drula E."/>
            <person name="Courty P.E."/>
            <person name="Kohler A."/>
            <person name="Kuo A."/>
            <person name="LaButti K."/>
            <person name="Pangilinan J."/>
            <person name="Lipzen A."/>
            <person name="Riley R."/>
            <person name="Andreopoulos W."/>
            <person name="He G."/>
            <person name="Johnson J."/>
            <person name="Nolan M."/>
            <person name="Tritt A."/>
            <person name="Barry K.W."/>
            <person name="Grigoriev I.V."/>
            <person name="Nagy L.G."/>
            <person name="Hibbett D."/>
            <person name="Henrissat B."/>
            <person name="Matheny P.B."/>
            <person name="Labbe J."/>
            <person name="Martin F.M."/>
        </authorList>
    </citation>
    <scope>NUCLEOTIDE SEQUENCE</scope>
    <source>
        <strain evidence="1">HHB10654</strain>
    </source>
</reference>
<name>A0ACB8SFI9_9AGAM</name>
<organism evidence="1 2">
    <name type="scientific">Artomyces pyxidatus</name>
    <dbReference type="NCBI Taxonomy" id="48021"/>
    <lineage>
        <taxon>Eukaryota</taxon>
        <taxon>Fungi</taxon>
        <taxon>Dikarya</taxon>
        <taxon>Basidiomycota</taxon>
        <taxon>Agaricomycotina</taxon>
        <taxon>Agaricomycetes</taxon>
        <taxon>Russulales</taxon>
        <taxon>Auriscalpiaceae</taxon>
        <taxon>Artomyces</taxon>
    </lineage>
</organism>
<evidence type="ECO:0000313" key="1">
    <source>
        <dbReference type="EMBL" id="KAI0054426.1"/>
    </source>
</evidence>
<gene>
    <name evidence="1" type="ORF">BV25DRAFT_1833647</name>
</gene>
<accession>A0ACB8SFI9</accession>
<reference evidence="1" key="1">
    <citation type="submission" date="2021-03" db="EMBL/GenBank/DDBJ databases">
        <authorList>
            <consortium name="DOE Joint Genome Institute"/>
            <person name="Ahrendt S."/>
            <person name="Looney B.P."/>
            <person name="Miyauchi S."/>
            <person name="Morin E."/>
            <person name="Drula E."/>
            <person name="Courty P.E."/>
            <person name="Chicoki N."/>
            <person name="Fauchery L."/>
            <person name="Kohler A."/>
            <person name="Kuo A."/>
            <person name="Labutti K."/>
            <person name="Pangilinan J."/>
            <person name="Lipzen A."/>
            <person name="Riley R."/>
            <person name="Andreopoulos W."/>
            <person name="He G."/>
            <person name="Johnson J."/>
            <person name="Barry K.W."/>
            <person name="Grigoriev I.V."/>
            <person name="Nagy L."/>
            <person name="Hibbett D."/>
            <person name="Henrissat B."/>
            <person name="Matheny P.B."/>
            <person name="Labbe J."/>
            <person name="Martin F."/>
        </authorList>
    </citation>
    <scope>NUCLEOTIDE SEQUENCE</scope>
    <source>
        <strain evidence="1">HHB10654</strain>
    </source>
</reference>
<sequence>TVTSDNVDEYIKEVINAIIGEGARLQAKAFREGLSKLFPVADLQAFTLDELVMLFGNADEDWSVETLSEALEADNGFNVESRAIRSLIEVMSEYDAPTRREYLQFLTESPKFPIGGFRGLNPLLTVVRKPHEAPLTADDYLPSVMICVIYLKLPEYTPILLGFQEGA</sequence>
<dbReference type="EMBL" id="MU277439">
    <property type="protein sequence ID" value="KAI0054426.1"/>
    <property type="molecule type" value="Genomic_DNA"/>
</dbReference>
<keyword evidence="2" id="KW-1185">Reference proteome</keyword>
<feature type="non-terminal residue" evidence="1">
    <location>
        <position position="1"/>
    </location>
</feature>
<evidence type="ECO:0000313" key="2">
    <source>
        <dbReference type="Proteomes" id="UP000814140"/>
    </source>
</evidence>
<comment type="caution">
    <text evidence="1">The sequence shown here is derived from an EMBL/GenBank/DDBJ whole genome shotgun (WGS) entry which is preliminary data.</text>
</comment>